<dbReference type="EMBL" id="CAICTM010000807">
    <property type="protein sequence ID" value="CAB9516808.1"/>
    <property type="molecule type" value="Genomic_DNA"/>
</dbReference>
<sequence length="160" mass="18029">MIMNTLLSAIVVAMILLLAAPFGSSAFAPERTIHGIGLNWDEHWNLRYGRLKAEFAFTGKKTIAYDENPKLWLWLHIQQENLRRGVMRYDRRQKLAELGFTTEDSPTGTSSAQADQAMKEQFFPPTPPPVSLQSKKDFFTLEKQLPPKPPAVVPPNPLGP</sequence>
<dbReference type="Proteomes" id="UP001153069">
    <property type="component" value="Unassembled WGS sequence"/>
</dbReference>
<feature type="compositionally biased region" description="Pro residues" evidence="1">
    <location>
        <begin position="146"/>
        <end position="160"/>
    </location>
</feature>
<evidence type="ECO:0000313" key="4">
    <source>
        <dbReference type="Proteomes" id="UP001153069"/>
    </source>
</evidence>
<evidence type="ECO:0000256" key="1">
    <source>
        <dbReference type="SAM" id="MobiDB-lite"/>
    </source>
</evidence>
<keyword evidence="2" id="KW-0732">Signal</keyword>
<gene>
    <name evidence="3" type="ORF">SEMRO_808_G205460.1</name>
</gene>
<reference evidence="3" key="1">
    <citation type="submission" date="2020-06" db="EMBL/GenBank/DDBJ databases">
        <authorList>
            <consortium name="Plant Systems Biology data submission"/>
        </authorList>
    </citation>
    <scope>NUCLEOTIDE SEQUENCE</scope>
    <source>
        <strain evidence="3">D6</strain>
    </source>
</reference>
<organism evidence="3 4">
    <name type="scientific">Seminavis robusta</name>
    <dbReference type="NCBI Taxonomy" id="568900"/>
    <lineage>
        <taxon>Eukaryota</taxon>
        <taxon>Sar</taxon>
        <taxon>Stramenopiles</taxon>
        <taxon>Ochrophyta</taxon>
        <taxon>Bacillariophyta</taxon>
        <taxon>Bacillariophyceae</taxon>
        <taxon>Bacillariophycidae</taxon>
        <taxon>Naviculales</taxon>
        <taxon>Naviculaceae</taxon>
        <taxon>Seminavis</taxon>
    </lineage>
</organism>
<accession>A0A9N8HNB7</accession>
<feature type="signal peptide" evidence="2">
    <location>
        <begin position="1"/>
        <end position="26"/>
    </location>
</feature>
<feature type="chain" id="PRO_5040437451" description="Secreted protein" evidence="2">
    <location>
        <begin position="27"/>
        <end position="160"/>
    </location>
</feature>
<keyword evidence="4" id="KW-1185">Reference proteome</keyword>
<dbReference type="AlphaFoldDB" id="A0A9N8HNB7"/>
<protein>
    <recommendedName>
        <fullName evidence="5">Secreted protein</fullName>
    </recommendedName>
</protein>
<proteinExistence type="predicted"/>
<evidence type="ECO:0000256" key="2">
    <source>
        <dbReference type="SAM" id="SignalP"/>
    </source>
</evidence>
<evidence type="ECO:0000313" key="3">
    <source>
        <dbReference type="EMBL" id="CAB9516808.1"/>
    </source>
</evidence>
<feature type="region of interest" description="Disordered" evidence="1">
    <location>
        <begin position="120"/>
        <end position="160"/>
    </location>
</feature>
<name>A0A9N8HNB7_9STRA</name>
<evidence type="ECO:0008006" key="5">
    <source>
        <dbReference type="Google" id="ProtNLM"/>
    </source>
</evidence>
<comment type="caution">
    <text evidence="3">The sequence shown here is derived from an EMBL/GenBank/DDBJ whole genome shotgun (WGS) entry which is preliminary data.</text>
</comment>